<accession>A0A381R9M4</accession>
<dbReference type="CDD" id="cd02956">
    <property type="entry name" value="ybbN"/>
    <property type="match status" value="1"/>
</dbReference>
<evidence type="ECO:0000256" key="3">
    <source>
        <dbReference type="ARBA" id="ARBA00023157"/>
    </source>
</evidence>
<dbReference type="GO" id="GO:0015035">
    <property type="term" value="F:protein-disulfide reductase activity"/>
    <property type="evidence" value="ECO:0007669"/>
    <property type="project" value="TreeGrafter"/>
</dbReference>
<evidence type="ECO:0000256" key="4">
    <source>
        <dbReference type="ARBA" id="ARBA00023284"/>
    </source>
</evidence>
<keyword evidence="3" id="KW-1015">Disulfide bond</keyword>
<dbReference type="Pfam" id="PF00085">
    <property type="entry name" value="Thioredoxin"/>
    <property type="match status" value="1"/>
</dbReference>
<evidence type="ECO:0000259" key="5">
    <source>
        <dbReference type="PROSITE" id="PS51352"/>
    </source>
</evidence>
<dbReference type="GO" id="GO:0006950">
    <property type="term" value="P:response to stress"/>
    <property type="evidence" value="ECO:0007669"/>
    <property type="project" value="UniProtKB-ARBA"/>
</dbReference>
<dbReference type="AlphaFoldDB" id="A0A381R9M4"/>
<dbReference type="SUPFAM" id="SSF52833">
    <property type="entry name" value="Thioredoxin-like"/>
    <property type="match status" value="1"/>
</dbReference>
<dbReference type="InterPro" id="IPR011990">
    <property type="entry name" value="TPR-like_helical_dom_sf"/>
</dbReference>
<feature type="domain" description="Thioredoxin" evidence="5">
    <location>
        <begin position="1"/>
        <end position="107"/>
    </location>
</feature>
<keyword evidence="4" id="KW-0676">Redox-active center</keyword>
<dbReference type="EMBL" id="UINC01001765">
    <property type="protein sequence ID" value="SUZ88330.1"/>
    <property type="molecule type" value="Genomic_DNA"/>
</dbReference>
<keyword evidence="2" id="KW-0249">Electron transport</keyword>
<dbReference type="PANTHER" id="PTHR45663:SF11">
    <property type="entry name" value="GEO12009P1"/>
    <property type="match status" value="1"/>
</dbReference>
<dbReference type="PROSITE" id="PS00194">
    <property type="entry name" value="THIOREDOXIN_1"/>
    <property type="match status" value="1"/>
</dbReference>
<dbReference type="Pfam" id="PF14561">
    <property type="entry name" value="TPR_20"/>
    <property type="match status" value="1"/>
</dbReference>
<sequence length="235" mass="25877">MIDVTDQDFEQQVVEKSHEVPVIVDLWAPWCEPCKTLGPLLEKVVDAQQGKIVGVKINIDENPGVSQAFQVQSIPMVVAFKDGQAVDGFMGAQGEPMLEDFIKRLLPSEEETQIDVLVSAGDELSLRAALELQSDHPSAVLVLAELLVQDGRTDEGLALLERIPESPESRRIAALARTSDSSGESDEVDAELETLLGQVKTDDSARQRFIDLLEVMGLEDPRTAEWRRKLSTALF</sequence>
<dbReference type="InterPro" id="IPR036249">
    <property type="entry name" value="Thioredoxin-like_sf"/>
</dbReference>
<evidence type="ECO:0000256" key="2">
    <source>
        <dbReference type="ARBA" id="ARBA00022982"/>
    </source>
</evidence>
<dbReference type="PANTHER" id="PTHR45663">
    <property type="entry name" value="GEO12009P1"/>
    <property type="match status" value="1"/>
</dbReference>
<name>A0A381R9M4_9ZZZZ</name>
<dbReference type="InterPro" id="IPR013766">
    <property type="entry name" value="Thioredoxin_domain"/>
</dbReference>
<dbReference type="InterPro" id="IPR017937">
    <property type="entry name" value="Thioredoxin_CS"/>
</dbReference>
<dbReference type="FunFam" id="3.40.30.10:FF:000001">
    <property type="entry name" value="Thioredoxin"/>
    <property type="match status" value="1"/>
</dbReference>
<proteinExistence type="predicted"/>
<dbReference type="Gene3D" id="3.40.30.10">
    <property type="entry name" value="Glutaredoxin"/>
    <property type="match status" value="1"/>
</dbReference>
<reference evidence="6" key="1">
    <citation type="submission" date="2018-05" db="EMBL/GenBank/DDBJ databases">
        <authorList>
            <person name="Lanie J.A."/>
            <person name="Ng W.-L."/>
            <person name="Kazmierczak K.M."/>
            <person name="Andrzejewski T.M."/>
            <person name="Davidsen T.M."/>
            <person name="Wayne K.J."/>
            <person name="Tettelin H."/>
            <person name="Glass J.I."/>
            <person name="Rusch D."/>
            <person name="Podicherti R."/>
            <person name="Tsui H.-C.T."/>
            <person name="Winkler M.E."/>
        </authorList>
    </citation>
    <scope>NUCLEOTIDE SEQUENCE</scope>
</reference>
<dbReference type="GO" id="GO:0005829">
    <property type="term" value="C:cytosol"/>
    <property type="evidence" value="ECO:0007669"/>
    <property type="project" value="TreeGrafter"/>
</dbReference>
<dbReference type="PRINTS" id="PR00421">
    <property type="entry name" value="THIOREDOXIN"/>
</dbReference>
<dbReference type="PROSITE" id="PS51352">
    <property type="entry name" value="THIOREDOXIN_2"/>
    <property type="match status" value="1"/>
</dbReference>
<dbReference type="GO" id="GO:0045454">
    <property type="term" value="P:cell redox homeostasis"/>
    <property type="evidence" value="ECO:0007669"/>
    <property type="project" value="TreeGrafter"/>
</dbReference>
<gene>
    <name evidence="6" type="ORF">METZ01_LOCUS41184</name>
</gene>
<evidence type="ECO:0000256" key="1">
    <source>
        <dbReference type="ARBA" id="ARBA00022448"/>
    </source>
</evidence>
<keyword evidence="1" id="KW-0813">Transport</keyword>
<evidence type="ECO:0000313" key="6">
    <source>
        <dbReference type="EMBL" id="SUZ88330.1"/>
    </source>
</evidence>
<protein>
    <recommendedName>
        <fullName evidence="5">Thioredoxin domain-containing protein</fullName>
    </recommendedName>
</protein>
<organism evidence="6">
    <name type="scientific">marine metagenome</name>
    <dbReference type="NCBI Taxonomy" id="408172"/>
    <lineage>
        <taxon>unclassified sequences</taxon>
        <taxon>metagenomes</taxon>
        <taxon>ecological metagenomes</taxon>
    </lineage>
</organism>
<dbReference type="Gene3D" id="1.25.40.10">
    <property type="entry name" value="Tetratricopeptide repeat domain"/>
    <property type="match status" value="1"/>
</dbReference>